<accession>A0A094K2Q6</accession>
<evidence type="ECO:0000313" key="5">
    <source>
        <dbReference type="EMBL" id="KFZ38951.1"/>
    </source>
</evidence>
<keyword evidence="6" id="KW-1185">Reference proteome</keyword>
<sequence length="420" mass="47640">MNKKISLLFGMTMLAGCIHSVYATEANSLSEMFSKGTVDGELKLYSYRLETGGKTTGSDTAFGGTAYLRSATYDGWSTGLTFASANPVFNSKNDAGYNLLQDNGVGNHHDGYNKMLEYHIRKDWNGTTFTYGAQEIYTPLMWHDYCEILPKTYRGFTMINRSVKDLELHAYYIKDYSGWHDSDYSNMSLVLSSDEDAHNKPMIVLGARYNLPTDALGFQSKVEAWTYHMEDIINMHYLRAKVSKQFGDVEVFVMPSWARQIATGKKLADEPIDTYQYGLESGVKYKGFYTEFEWTKTGDTDFLGPWGFGRIIMQAYQTSFAAGEVARGVKTGYDFGRIGLKGLSAMVWWAKYNRPLDLTVYPGANNEVDYFVKYDFTDQFNSALDGLSLSLSYQDVDWSNMNEGSKETRIRINYKFSLGH</sequence>
<protein>
    <recommendedName>
        <fullName evidence="7">Porin</fullName>
    </recommendedName>
</protein>
<dbReference type="GO" id="GO:0016020">
    <property type="term" value="C:membrane"/>
    <property type="evidence" value="ECO:0007669"/>
    <property type="project" value="InterPro"/>
</dbReference>
<dbReference type="Gene3D" id="2.40.160.10">
    <property type="entry name" value="Porin"/>
    <property type="match status" value="1"/>
</dbReference>
<dbReference type="Proteomes" id="UP000029264">
    <property type="component" value="Unassembled WGS sequence"/>
</dbReference>
<comment type="similarity">
    <text evidence="1">Belongs to the outer membrane porin (Opr) (TC 1.B.25) family.</text>
</comment>
<organism evidence="5 6">
    <name type="scientific">Shewanella mangrovi</name>
    <dbReference type="NCBI Taxonomy" id="1515746"/>
    <lineage>
        <taxon>Bacteria</taxon>
        <taxon>Pseudomonadati</taxon>
        <taxon>Pseudomonadota</taxon>
        <taxon>Gammaproteobacteria</taxon>
        <taxon>Alteromonadales</taxon>
        <taxon>Shewanellaceae</taxon>
        <taxon>Shewanella</taxon>
    </lineage>
</organism>
<keyword evidence="2" id="KW-0813">Transport</keyword>
<feature type="chain" id="PRO_5001901000" description="Porin" evidence="4">
    <location>
        <begin position="24"/>
        <end position="420"/>
    </location>
</feature>
<keyword evidence="3 4" id="KW-0732">Signal</keyword>
<evidence type="ECO:0000256" key="3">
    <source>
        <dbReference type="ARBA" id="ARBA00022729"/>
    </source>
</evidence>
<dbReference type="STRING" id="1515746.HR45_00675"/>
<dbReference type="InterPro" id="IPR023614">
    <property type="entry name" value="Porin_dom_sf"/>
</dbReference>
<dbReference type="RefSeq" id="WP_037438697.1">
    <property type="nucleotide sequence ID" value="NZ_JPEO01000001.1"/>
</dbReference>
<feature type="signal peptide" evidence="4">
    <location>
        <begin position="1"/>
        <end position="23"/>
    </location>
</feature>
<dbReference type="PANTHER" id="PTHR34596:SF2">
    <property type="entry name" value="CHITOPORIN"/>
    <property type="match status" value="1"/>
</dbReference>
<gene>
    <name evidence="5" type="ORF">HR45_00675</name>
</gene>
<dbReference type="GO" id="GO:0015288">
    <property type="term" value="F:porin activity"/>
    <property type="evidence" value="ECO:0007669"/>
    <property type="project" value="TreeGrafter"/>
</dbReference>
<proteinExistence type="inferred from homology"/>
<evidence type="ECO:0000256" key="2">
    <source>
        <dbReference type="ARBA" id="ARBA00022448"/>
    </source>
</evidence>
<evidence type="ECO:0000256" key="1">
    <source>
        <dbReference type="ARBA" id="ARBA00009075"/>
    </source>
</evidence>
<reference evidence="5 6" key="1">
    <citation type="submission" date="2014-06" db="EMBL/GenBank/DDBJ databases">
        <title>Shewanella sp. YQH10.</title>
        <authorList>
            <person name="Liu Y."/>
            <person name="Zeng R."/>
        </authorList>
    </citation>
    <scope>NUCLEOTIDE SEQUENCE [LARGE SCALE GENOMIC DNA]</scope>
    <source>
        <strain evidence="5 6">YQH10</strain>
    </source>
</reference>
<dbReference type="InterPro" id="IPR005318">
    <property type="entry name" value="OM_porin_bac"/>
</dbReference>
<comment type="caution">
    <text evidence="5">The sequence shown here is derived from an EMBL/GenBank/DDBJ whole genome shotgun (WGS) entry which is preliminary data.</text>
</comment>
<dbReference type="eggNOG" id="COG3203">
    <property type="taxonomic scope" value="Bacteria"/>
</dbReference>
<evidence type="ECO:0008006" key="7">
    <source>
        <dbReference type="Google" id="ProtNLM"/>
    </source>
</evidence>
<dbReference type="Pfam" id="PF03573">
    <property type="entry name" value="OprD"/>
    <property type="match status" value="1"/>
</dbReference>
<evidence type="ECO:0000313" key="6">
    <source>
        <dbReference type="Proteomes" id="UP000029264"/>
    </source>
</evidence>
<dbReference type="AlphaFoldDB" id="A0A094K2Q6"/>
<dbReference type="PROSITE" id="PS51257">
    <property type="entry name" value="PROKAR_LIPOPROTEIN"/>
    <property type="match status" value="1"/>
</dbReference>
<dbReference type="EMBL" id="JPEO01000001">
    <property type="protein sequence ID" value="KFZ38951.1"/>
    <property type="molecule type" value="Genomic_DNA"/>
</dbReference>
<dbReference type="PANTHER" id="PTHR34596">
    <property type="entry name" value="CHITOPORIN"/>
    <property type="match status" value="1"/>
</dbReference>
<dbReference type="OrthoDB" id="5297269at2"/>
<evidence type="ECO:0000256" key="4">
    <source>
        <dbReference type="SAM" id="SignalP"/>
    </source>
</evidence>
<name>A0A094K2Q6_9GAMM</name>